<accession>A0ABQ7QLB6</accession>
<dbReference type="EMBL" id="JAHIBW010000012">
    <property type="protein sequence ID" value="KAG7305840.1"/>
    <property type="molecule type" value="Genomic_DNA"/>
</dbReference>
<comment type="caution">
    <text evidence="1">The sequence shown here is derived from an EMBL/GenBank/DDBJ whole genome shotgun (WGS) entry which is preliminary data.</text>
</comment>
<sequence>MIFFMVQYYFILVVFKIYRLVPLPALAALDPALDALEPDLDALEPALAALKPAQAALLL</sequence>
<keyword evidence="2" id="KW-1185">Reference proteome</keyword>
<protein>
    <submittedName>
        <fullName evidence="1">Uncharacterized protein</fullName>
    </submittedName>
</protein>
<organism evidence="1 2">
    <name type="scientific">Plutella xylostella</name>
    <name type="common">Diamondback moth</name>
    <name type="synonym">Plutella maculipennis</name>
    <dbReference type="NCBI Taxonomy" id="51655"/>
    <lineage>
        <taxon>Eukaryota</taxon>
        <taxon>Metazoa</taxon>
        <taxon>Ecdysozoa</taxon>
        <taxon>Arthropoda</taxon>
        <taxon>Hexapoda</taxon>
        <taxon>Insecta</taxon>
        <taxon>Pterygota</taxon>
        <taxon>Neoptera</taxon>
        <taxon>Endopterygota</taxon>
        <taxon>Lepidoptera</taxon>
        <taxon>Glossata</taxon>
        <taxon>Ditrysia</taxon>
        <taxon>Yponomeutoidea</taxon>
        <taxon>Plutellidae</taxon>
        <taxon>Plutella</taxon>
    </lineage>
</organism>
<evidence type="ECO:0000313" key="1">
    <source>
        <dbReference type="EMBL" id="KAG7305840.1"/>
    </source>
</evidence>
<evidence type="ECO:0000313" key="2">
    <source>
        <dbReference type="Proteomes" id="UP000823941"/>
    </source>
</evidence>
<gene>
    <name evidence="1" type="ORF">JYU34_008379</name>
</gene>
<reference evidence="1 2" key="1">
    <citation type="submission" date="2021-06" db="EMBL/GenBank/DDBJ databases">
        <title>A haploid diamondback moth (Plutella xylostella L.) genome assembly resolves 31 chromosomes and identifies a diamide resistance mutation.</title>
        <authorList>
            <person name="Ward C.M."/>
            <person name="Perry K.D."/>
            <person name="Baker G."/>
            <person name="Powis K."/>
            <person name="Heckel D.G."/>
            <person name="Baxter S.W."/>
        </authorList>
    </citation>
    <scope>NUCLEOTIDE SEQUENCE [LARGE SCALE GENOMIC DNA]</scope>
    <source>
        <strain evidence="1 2">LV</strain>
        <tissue evidence="1">Single pupa</tissue>
    </source>
</reference>
<name>A0ABQ7QLB6_PLUXY</name>
<dbReference type="Proteomes" id="UP000823941">
    <property type="component" value="Chromosome 12"/>
</dbReference>
<proteinExistence type="predicted"/>